<reference evidence="3 4" key="1">
    <citation type="submission" date="2016-11" db="EMBL/GenBank/DDBJ databases">
        <authorList>
            <person name="Varghese N."/>
            <person name="Submissions S."/>
        </authorList>
    </citation>
    <scope>NUCLEOTIDE SEQUENCE [LARGE SCALE GENOMIC DNA]</scope>
    <source>
        <strain evidence="3 4">CGMCC 1.12174</strain>
        <strain evidence="2 5">DSM 26351</strain>
    </source>
</reference>
<feature type="domain" description="HTH cro/C1-type" evidence="1">
    <location>
        <begin position="19"/>
        <end position="70"/>
    </location>
</feature>
<gene>
    <name evidence="2" type="ORF">SAMN04487891_101109</name>
    <name evidence="3" type="ORF">SAMN05216293_0110</name>
</gene>
<dbReference type="AlphaFoldDB" id="A0A1M6PB73"/>
<evidence type="ECO:0000313" key="4">
    <source>
        <dbReference type="Proteomes" id="UP000184031"/>
    </source>
</evidence>
<dbReference type="GO" id="GO:0003677">
    <property type="term" value="F:DNA binding"/>
    <property type="evidence" value="ECO:0007669"/>
    <property type="project" value="UniProtKB-KW"/>
</dbReference>
<evidence type="ECO:0000259" key="1">
    <source>
        <dbReference type="PROSITE" id="PS50943"/>
    </source>
</evidence>
<keyword evidence="3" id="KW-0238">DNA-binding</keyword>
<dbReference type="Proteomes" id="UP000184031">
    <property type="component" value="Unassembled WGS sequence"/>
</dbReference>
<dbReference type="RefSeq" id="WP_256620931.1">
    <property type="nucleotide sequence ID" value="NZ_FRAT01000001.1"/>
</dbReference>
<dbReference type="PROSITE" id="PS50943">
    <property type="entry name" value="HTH_CROC1"/>
    <property type="match status" value="1"/>
</dbReference>
<dbReference type="InterPro" id="IPR001387">
    <property type="entry name" value="Cro/C1-type_HTH"/>
</dbReference>
<evidence type="ECO:0000313" key="5">
    <source>
        <dbReference type="Proteomes" id="UP000198940"/>
    </source>
</evidence>
<dbReference type="CDD" id="cd00093">
    <property type="entry name" value="HTH_XRE"/>
    <property type="match status" value="1"/>
</dbReference>
<accession>A0A1M6PB73</accession>
<dbReference type="Proteomes" id="UP000198940">
    <property type="component" value="Unassembled WGS sequence"/>
</dbReference>
<dbReference type="Gene3D" id="1.10.260.40">
    <property type="entry name" value="lambda repressor-like DNA-binding domains"/>
    <property type="match status" value="1"/>
</dbReference>
<evidence type="ECO:0000313" key="3">
    <source>
        <dbReference type="EMBL" id="SHK05188.1"/>
    </source>
</evidence>
<dbReference type="SMART" id="SM00530">
    <property type="entry name" value="HTH_XRE"/>
    <property type="match status" value="1"/>
</dbReference>
<dbReference type="EMBL" id="FRAT01000001">
    <property type="protein sequence ID" value="SHK05188.1"/>
    <property type="molecule type" value="Genomic_DNA"/>
</dbReference>
<sequence length="77" mass="8922">MMDNDDQNVDFLKDLAKRVKGLREARNLTQEDAYNDTGIHFGRIETGKWDPKASTIKRISTYFNLSITDFFAEGFDE</sequence>
<dbReference type="InterPro" id="IPR010982">
    <property type="entry name" value="Lambda_DNA-bd_dom_sf"/>
</dbReference>
<proteinExistence type="predicted"/>
<evidence type="ECO:0000313" key="2">
    <source>
        <dbReference type="EMBL" id="SFB66525.1"/>
    </source>
</evidence>
<dbReference type="STRING" id="1055723.SAMN05216293_0110"/>
<dbReference type="SUPFAM" id="SSF47413">
    <property type="entry name" value="lambda repressor-like DNA-binding domains"/>
    <property type="match status" value="1"/>
</dbReference>
<organism evidence="3 4">
    <name type="scientific">Flagellimonas taeanensis</name>
    <dbReference type="NCBI Taxonomy" id="1005926"/>
    <lineage>
        <taxon>Bacteria</taxon>
        <taxon>Pseudomonadati</taxon>
        <taxon>Bacteroidota</taxon>
        <taxon>Flavobacteriia</taxon>
        <taxon>Flavobacteriales</taxon>
        <taxon>Flavobacteriaceae</taxon>
        <taxon>Flagellimonas</taxon>
    </lineage>
</organism>
<comment type="caution">
    <text evidence="3">The sequence shown here is derived from an EMBL/GenBank/DDBJ whole genome shotgun (WGS) entry which is preliminary data.</text>
</comment>
<name>A0A1M6PB73_9FLAO</name>
<keyword evidence="5" id="KW-1185">Reference proteome</keyword>
<protein>
    <submittedName>
        <fullName evidence="3">DNA-binding transcriptional regulator, XRE-family HTH domain</fullName>
    </submittedName>
</protein>
<dbReference type="EMBL" id="FOKU01000001">
    <property type="protein sequence ID" value="SFB66525.1"/>
    <property type="molecule type" value="Genomic_DNA"/>
</dbReference>